<dbReference type="GO" id="GO:0001609">
    <property type="term" value="F:G protein-coupled adenosine receptor activity"/>
    <property type="evidence" value="ECO:0007669"/>
    <property type="project" value="UniProtKB-UniRule"/>
</dbReference>
<dbReference type="PANTHER" id="PTHR24246">
    <property type="entry name" value="OLFACTORY RECEPTOR AND ADENOSINE RECEPTOR"/>
    <property type="match status" value="1"/>
</dbReference>
<dbReference type="Pfam" id="PF00001">
    <property type="entry name" value="7tm_1"/>
    <property type="match status" value="1"/>
</dbReference>
<proteinExistence type="inferred from homology"/>
<evidence type="ECO:0000256" key="7">
    <source>
        <dbReference type="ARBA" id="ARBA00023157"/>
    </source>
</evidence>
<protein>
    <submittedName>
        <fullName evidence="14">Adenosine receptor A2a</fullName>
    </submittedName>
</protein>
<dbReference type="PRINTS" id="PR00424">
    <property type="entry name" value="ADENOSINER"/>
</dbReference>
<dbReference type="InterPro" id="IPR001634">
    <property type="entry name" value="Adenosn_rcpt"/>
</dbReference>
<dbReference type="STRING" id="8469.M7B4L6"/>
<dbReference type="Gene3D" id="1.20.1070.10">
    <property type="entry name" value="Rhodopsin 7-helix transmembrane proteins"/>
    <property type="match status" value="1"/>
</dbReference>
<dbReference type="PANTHER" id="PTHR24246:SF21">
    <property type="entry name" value="G-PROTEIN COUPLED RECEPTORS FAMILY 1 PROFILE DOMAIN-CONTAINING PROTEIN"/>
    <property type="match status" value="1"/>
</dbReference>
<reference evidence="15" key="1">
    <citation type="journal article" date="2013" name="Nat. Genet.">
        <title>The draft genomes of soft-shell turtle and green sea turtle yield insights into the development and evolution of the turtle-specific body plan.</title>
        <authorList>
            <person name="Wang Z."/>
            <person name="Pascual-Anaya J."/>
            <person name="Zadissa A."/>
            <person name="Li W."/>
            <person name="Niimura Y."/>
            <person name="Huang Z."/>
            <person name="Li C."/>
            <person name="White S."/>
            <person name="Xiong Z."/>
            <person name="Fang D."/>
            <person name="Wang B."/>
            <person name="Ming Y."/>
            <person name="Chen Y."/>
            <person name="Zheng Y."/>
            <person name="Kuraku S."/>
            <person name="Pignatelli M."/>
            <person name="Herrero J."/>
            <person name="Beal K."/>
            <person name="Nozawa M."/>
            <person name="Li Q."/>
            <person name="Wang J."/>
            <person name="Zhang H."/>
            <person name="Yu L."/>
            <person name="Shigenobu S."/>
            <person name="Wang J."/>
            <person name="Liu J."/>
            <person name="Flicek P."/>
            <person name="Searle S."/>
            <person name="Wang J."/>
            <person name="Kuratani S."/>
            <person name="Yin Y."/>
            <person name="Aken B."/>
            <person name="Zhang G."/>
            <person name="Irie N."/>
        </authorList>
    </citation>
    <scope>NUCLEOTIDE SEQUENCE [LARGE SCALE GENOMIC DNA]</scope>
</reference>
<dbReference type="EMBL" id="KB573888">
    <property type="protein sequence ID" value="EMP27093.1"/>
    <property type="molecule type" value="Genomic_DNA"/>
</dbReference>
<sequence>MSNSVTPFHPSALNNPHGTGDQQTKAALVECGDGGALTAQRGTWINMARAPPATNAFPNSSFQPTAPPPCPGASNGSLPGLDVPYFLTETITAVLSVAGNLFICTVILRDRKLRAVVTNHFLVSLAVADILVGAVAIPCAQMADAGLPRGRPTLCLLMLCTLLIFTQASVFGLLAIAVERYISILKPFQYPSLMSPQNSLLVILSSWVLATFIGTLPLMGWHKPFPPDSQCKFNAFIEDTFEVYFKFVACMLVPLAIMLVLYGHIFLEAKRQIRKVAEREVEVSRQARRRRVLHKELRLATSLFIILFCFAFCWLPLHVINTLQLVCPGCPIPSPLVLATIVLSHANSAINPVVYVFRMRSFRQAFTATFPCTWHPLPGSAPSKFSASGLTPSNRLELASHNSPLPGK</sequence>
<feature type="transmembrane region" description="Helical" evidence="11">
    <location>
        <begin position="199"/>
        <end position="219"/>
    </location>
</feature>
<evidence type="ECO:0000256" key="9">
    <source>
        <dbReference type="ARBA" id="ARBA00023180"/>
    </source>
</evidence>
<evidence type="ECO:0000256" key="4">
    <source>
        <dbReference type="ARBA" id="ARBA00022989"/>
    </source>
</evidence>
<evidence type="ECO:0000256" key="10">
    <source>
        <dbReference type="ARBA" id="ARBA00023224"/>
    </source>
</evidence>
<feature type="domain" description="G-protein coupled receptors family 1 profile" evidence="13">
    <location>
        <begin position="99"/>
        <end position="355"/>
    </location>
</feature>
<keyword evidence="7 11" id="KW-1015">Disulfide bond</keyword>
<dbReference type="eggNOG" id="KOG3656">
    <property type="taxonomic scope" value="Eukaryota"/>
</dbReference>
<evidence type="ECO:0000313" key="15">
    <source>
        <dbReference type="Proteomes" id="UP000031443"/>
    </source>
</evidence>
<evidence type="ECO:0000256" key="6">
    <source>
        <dbReference type="ARBA" id="ARBA00023136"/>
    </source>
</evidence>
<dbReference type="CDD" id="cd14968">
    <property type="entry name" value="7tmA_Adenosine_R"/>
    <property type="match status" value="1"/>
</dbReference>
<dbReference type="GO" id="GO:0005886">
    <property type="term" value="C:plasma membrane"/>
    <property type="evidence" value="ECO:0007669"/>
    <property type="project" value="UniProtKB-SubCell"/>
</dbReference>
<feature type="transmembrane region" description="Helical" evidence="11">
    <location>
        <begin position="120"/>
        <end position="143"/>
    </location>
</feature>
<dbReference type="PROSITE" id="PS50262">
    <property type="entry name" value="G_PROTEIN_RECEP_F1_2"/>
    <property type="match status" value="1"/>
</dbReference>
<evidence type="ECO:0000256" key="11">
    <source>
        <dbReference type="RuleBase" id="RU201114"/>
    </source>
</evidence>
<evidence type="ECO:0000256" key="2">
    <source>
        <dbReference type="ARBA" id="ARBA00022475"/>
    </source>
</evidence>
<gene>
    <name evidence="14" type="ORF">UY3_15848</name>
</gene>
<comment type="similarity">
    <text evidence="11">Belongs to the G-protein coupled receptor 1 family.</text>
</comment>
<feature type="region of interest" description="Disordered" evidence="12">
    <location>
        <begin position="1"/>
        <end position="22"/>
    </location>
</feature>
<dbReference type="Proteomes" id="UP000031443">
    <property type="component" value="Unassembled WGS sequence"/>
</dbReference>
<keyword evidence="10 11" id="KW-0807">Transducer</keyword>
<name>M7B4L6_CHEMY</name>
<evidence type="ECO:0000256" key="3">
    <source>
        <dbReference type="ARBA" id="ARBA00022692"/>
    </source>
</evidence>
<keyword evidence="8 11" id="KW-0675">Receptor</keyword>
<dbReference type="PRINTS" id="PR00237">
    <property type="entry name" value="GPCRRHODOPSN"/>
</dbReference>
<evidence type="ECO:0000256" key="8">
    <source>
        <dbReference type="ARBA" id="ARBA00023170"/>
    </source>
</evidence>
<keyword evidence="4 11" id="KW-1133">Transmembrane helix</keyword>
<dbReference type="InterPro" id="IPR017452">
    <property type="entry name" value="GPCR_Rhodpsn_7TM"/>
</dbReference>
<keyword evidence="15" id="KW-1185">Reference proteome</keyword>
<dbReference type="AlphaFoldDB" id="M7B4L6"/>
<dbReference type="SMART" id="SM01381">
    <property type="entry name" value="7TM_GPCR_Srsx"/>
    <property type="match status" value="1"/>
</dbReference>
<comment type="subcellular location">
    <subcellularLocation>
        <location evidence="1 11">Cell membrane</location>
        <topology evidence="1 11">Multi-pass membrane protein</topology>
    </subcellularLocation>
</comment>
<keyword evidence="6 11" id="KW-0472">Membrane</keyword>
<feature type="transmembrane region" description="Helical" evidence="11">
    <location>
        <begin position="297"/>
        <end position="317"/>
    </location>
</feature>
<organism evidence="14 15">
    <name type="scientific">Chelonia mydas</name>
    <name type="common">Green sea-turtle</name>
    <name type="synonym">Chelonia agassizi</name>
    <dbReference type="NCBI Taxonomy" id="8469"/>
    <lineage>
        <taxon>Eukaryota</taxon>
        <taxon>Metazoa</taxon>
        <taxon>Chordata</taxon>
        <taxon>Craniata</taxon>
        <taxon>Vertebrata</taxon>
        <taxon>Euteleostomi</taxon>
        <taxon>Archelosauria</taxon>
        <taxon>Testudinata</taxon>
        <taxon>Testudines</taxon>
        <taxon>Cryptodira</taxon>
        <taxon>Durocryptodira</taxon>
        <taxon>Americhelydia</taxon>
        <taxon>Chelonioidea</taxon>
        <taxon>Cheloniidae</taxon>
        <taxon>Chelonia</taxon>
    </lineage>
</organism>
<feature type="transmembrane region" description="Helical" evidence="11">
    <location>
        <begin position="85"/>
        <end position="108"/>
    </location>
</feature>
<dbReference type="PROSITE" id="PS00237">
    <property type="entry name" value="G_PROTEIN_RECEP_F1_1"/>
    <property type="match status" value="1"/>
</dbReference>
<keyword evidence="3 11" id="KW-0812">Transmembrane</keyword>
<feature type="transmembrane region" description="Helical" evidence="11">
    <location>
        <begin position="337"/>
        <end position="357"/>
    </location>
</feature>
<keyword evidence="9 11" id="KW-0325">Glycoprotein</keyword>
<evidence type="ECO:0000259" key="13">
    <source>
        <dbReference type="PROSITE" id="PS50262"/>
    </source>
</evidence>
<feature type="transmembrane region" description="Helical" evidence="11">
    <location>
        <begin position="243"/>
        <end position="267"/>
    </location>
</feature>
<evidence type="ECO:0000256" key="1">
    <source>
        <dbReference type="ARBA" id="ARBA00004651"/>
    </source>
</evidence>
<evidence type="ECO:0000256" key="12">
    <source>
        <dbReference type="SAM" id="MobiDB-lite"/>
    </source>
</evidence>
<dbReference type="InterPro" id="IPR000276">
    <property type="entry name" value="GPCR_Rhodpsn"/>
</dbReference>
<keyword evidence="5 11" id="KW-0297">G-protein coupled receptor</keyword>
<feature type="transmembrane region" description="Helical" evidence="11">
    <location>
        <begin position="155"/>
        <end position="178"/>
    </location>
</feature>
<keyword evidence="2 11" id="KW-1003">Cell membrane</keyword>
<dbReference type="SUPFAM" id="SSF81321">
    <property type="entry name" value="Family A G protein-coupled receptor-like"/>
    <property type="match status" value="1"/>
</dbReference>
<evidence type="ECO:0000313" key="14">
    <source>
        <dbReference type="EMBL" id="EMP27093.1"/>
    </source>
</evidence>
<evidence type="ECO:0000256" key="5">
    <source>
        <dbReference type="ARBA" id="ARBA00023040"/>
    </source>
</evidence>
<accession>M7B4L6</accession>